<feature type="region of interest" description="Disordered" evidence="1">
    <location>
        <begin position="1"/>
        <end position="125"/>
    </location>
</feature>
<dbReference type="EMBL" id="JANPWB010000015">
    <property type="protein sequence ID" value="KAJ1093216.1"/>
    <property type="molecule type" value="Genomic_DNA"/>
</dbReference>
<organism evidence="2 3">
    <name type="scientific">Pleurodeles waltl</name>
    <name type="common">Iberian ribbed newt</name>
    <dbReference type="NCBI Taxonomy" id="8319"/>
    <lineage>
        <taxon>Eukaryota</taxon>
        <taxon>Metazoa</taxon>
        <taxon>Chordata</taxon>
        <taxon>Craniata</taxon>
        <taxon>Vertebrata</taxon>
        <taxon>Euteleostomi</taxon>
        <taxon>Amphibia</taxon>
        <taxon>Batrachia</taxon>
        <taxon>Caudata</taxon>
        <taxon>Salamandroidea</taxon>
        <taxon>Salamandridae</taxon>
        <taxon>Pleurodelinae</taxon>
        <taxon>Pleurodeles</taxon>
    </lineage>
</organism>
<sequence>MGSGRPSTQGPPAPLAASAESGPCLRPRRAPSSPQARAVRRSRSPVLRCRPRPAVATSDSTHVGGPSSAGRAPARKSPAFQGGSGLLLRSLRLRQDQDTSARNGFHGSPLPPQAPPLCDCGMPRG</sequence>
<evidence type="ECO:0000313" key="2">
    <source>
        <dbReference type="EMBL" id="KAJ1093216.1"/>
    </source>
</evidence>
<dbReference type="Proteomes" id="UP001066276">
    <property type="component" value="Chromosome 11"/>
</dbReference>
<reference evidence="2" key="1">
    <citation type="journal article" date="2022" name="bioRxiv">
        <title>Sequencing and chromosome-scale assembly of the giantPleurodeles waltlgenome.</title>
        <authorList>
            <person name="Brown T."/>
            <person name="Elewa A."/>
            <person name="Iarovenko S."/>
            <person name="Subramanian E."/>
            <person name="Araus A.J."/>
            <person name="Petzold A."/>
            <person name="Susuki M."/>
            <person name="Suzuki K.-i.T."/>
            <person name="Hayashi T."/>
            <person name="Toyoda A."/>
            <person name="Oliveira C."/>
            <person name="Osipova E."/>
            <person name="Leigh N.D."/>
            <person name="Simon A."/>
            <person name="Yun M.H."/>
        </authorList>
    </citation>
    <scope>NUCLEOTIDE SEQUENCE</scope>
    <source>
        <strain evidence="2">20211129_DDA</strain>
        <tissue evidence="2">Liver</tissue>
    </source>
</reference>
<name>A0AAV7LNS7_PLEWA</name>
<gene>
    <name evidence="2" type="ORF">NDU88_006321</name>
</gene>
<evidence type="ECO:0000256" key="1">
    <source>
        <dbReference type="SAM" id="MobiDB-lite"/>
    </source>
</evidence>
<dbReference type="AlphaFoldDB" id="A0AAV7LNS7"/>
<keyword evidence="3" id="KW-1185">Reference proteome</keyword>
<comment type="caution">
    <text evidence="2">The sequence shown here is derived from an EMBL/GenBank/DDBJ whole genome shotgun (WGS) entry which is preliminary data.</text>
</comment>
<proteinExistence type="predicted"/>
<evidence type="ECO:0000313" key="3">
    <source>
        <dbReference type="Proteomes" id="UP001066276"/>
    </source>
</evidence>
<accession>A0AAV7LNS7</accession>
<protein>
    <submittedName>
        <fullName evidence="2">Uncharacterized protein</fullName>
    </submittedName>
</protein>